<feature type="transmembrane region" description="Helical" evidence="1">
    <location>
        <begin position="30"/>
        <end position="48"/>
    </location>
</feature>
<evidence type="ECO:0000313" key="3">
    <source>
        <dbReference type="Proteomes" id="UP000823388"/>
    </source>
</evidence>
<gene>
    <name evidence="2" type="ORF">PVAP13_7KG293600</name>
</gene>
<dbReference type="AlphaFoldDB" id="A0A8T0QP83"/>
<reference evidence="2" key="1">
    <citation type="submission" date="2020-05" db="EMBL/GenBank/DDBJ databases">
        <title>WGS assembly of Panicum virgatum.</title>
        <authorList>
            <person name="Lovell J.T."/>
            <person name="Jenkins J."/>
            <person name="Shu S."/>
            <person name="Juenger T.E."/>
            <person name="Schmutz J."/>
        </authorList>
    </citation>
    <scope>NUCLEOTIDE SEQUENCE</scope>
    <source>
        <strain evidence="2">AP13</strain>
    </source>
</reference>
<keyword evidence="1" id="KW-0812">Transmembrane</keyword>
<name>A0A8T0QP83_PANVG</name>
<organism evidence="2 3">
    <name type="scientific">Panicum virgatum</name>
    <name type="common">Blackwell switchgrass</name>
    <dbReference type="NCBI Taxonomy" id="38727"/>
    <lineage>
        <taxon>Eukaryota</taxon>
        <taxon>Viridiplantae</taxon>
        <taxon>Streptophyta</taxon>
        <taxon>Embryophyta</taxon>
        <taxon>Tracheophyta</taxon>
        <taxon>Spermatophyta</taxon>
        <taxon>Magnoliopsida</taxon>
        <taxon>Liliopsida</taxon>
        <taxon>Poales</taxon>
        <taxon>Poaceae</taxon>
        <taxon>PACMAD clade</taxon>
        <taxon>Panicoideae</taxon>
        <taxon>Panicodae</taxon>
        <taxon>Paniceae</taxon>
        <taxon>Panicinae</taxon>
        <taxon>Panicum</taxon>
        <taxon>Panicum sect. Hiantes</taxon>
    </lineage>
</organism>
<keyword evidence="1" id="KW-0472">Membrane</keyword>
<protein>
    <submittedName>
        <fullName evidence="2">Uncharacterized protein</fullName>
    </submittedName>
</protein>
<sequence>MILGTIDDCFKLSSTPKFSVMPANGDAKLFAEYLGTTSFWVTATFLLLRCKKSFTIWMKSGHQQLSAIYIC</sequence>
<comment type="caution">
    <text evidence="2">The sequence shown here is derived from an EMBL/GenBank/DDBJ whole genome shotgun (WGS) entry which is preliminary data.</text>
</comment>
<dbReference type="EMBL" id="CM029049">
    <property type="protein sequence ID" value="KAG2574156.1"/>
    <property type="molecule type" value="Genomic_DNA"/>
</dbReference>
<accession>A0A8T0QP83</accession>
<proteinExistence type="predicted"/>
<evidence type="ECO:0000256" key="1">
    <source>
        <dbReference type="SAM" id="Phobius"/>
    </source>
</evidence>
<keyword evidence="1" id="KW-1133">Transmembrane helix</keyword>
<evidence type="ECO:0000313" key="2">
    <source>
        <dbReference type="EMBL" id="KAG2574156.1"/>
    </source>
</evidence>
<dbReference type="Proteomes" id="UP000823388">
    <property type="component" value="Chromosome 7K"/>
</dbReference>
<keyword evidence="3" id="KW-1185">Reference proteome</keyword>